<organism evidence="3 4">
    <name type="scientific">Castilleja foliolosa</name>
    <dbReference type="NCBI Taxonomy" id="1961234"/>
    <lineage>
        <taxon>Eukaryota</taxon>
        <taxon>Viridiplantae</taxon>
        <taxon>Streptophyta</taxon>
        <taxon>Embryophyta</taxon>
        <taxon>Tracheophyta</taxon>
        <taxon>Spermatophyta</taxon>
        <taxon>Magnoliopsida</taxon>
        <taxon>eudicotyledons</taxon>
        <taxon>Gunneridae</taxon>
        <taxon>Pentapetalae</taxon>
        <taxon>asterids</taxon>
        <taxon>lamiids</taxon>
        <taxon>Lamiales</taxon>
        <taxon>Orobanchaceae</taxon>
        <taxon>Pedicularideae</taxon>
        <taxon>Castillejinae</taxon>
        <taxon>Castilleja</taxon>
    </lineage>
</organism>
<dbReference type="Gene3D" id="1.10.110.10">
    <property type="entry name" value="Plant lipid-transfer and hydrophobic proteins"/>
    <property type="match status" value="1"/>
</dbReference>
<dbReference type="Pfam" id="PF14368">
    <property type="entry name" value="LTP_2"/>
    <property type="match status" value="1"/>
</dbReference>
<dbReference type="InterPro" id="IPR036312">
    <property type="entry name" value="Bifun_inhib/LTP/seed_sf"/>
</dbReference>
<evidence type="ECO:0000256" key="1">
    <source>
        <dbReference type="SAM" id="SignalP"/>
    </source>
</evidence>
<feature type="domain" description="Bifunctional inhibitor/plant lipid transfer protein/seed storage helical" evidence="2">
    <location>
        <begin position="15"/>
        <end position="97"/>
    </location>
</feature>
<keyword evidence="1" id="KW-0732">Signal</keyword>
<gene>
    <name evidence="3" type="ORF">CASFOL_016025</name>
</gene>
<dbReference type="Proteomes" id="UP001632038">
    <property type="component" value="Unassembled WGS sequence"/>
</dbReference>
<evidence type="ECO:0000313" key="3">
    <source>
        <dbReference type="EMBL" id="KAL3641057.1"/>
    </source>
</evidence>
<reference evidence="4" key="1">
    <citation type="journal article" date="2024" name="IScience">
        <title>Strigolactones Initiate the Formation of Haustorium-like Structures in Castilleja.</title>
        <authorList>
            <person name="Buerger M."/>
            <person name="Peterson D."/>
            <person name="Chory J."/>
        </authorList>
    </citation>
    <scope>NUCLEOTIDE SEQUENCE [LARGE SCALE GENOMIC DNA]</scope>
</reference>
<dbReference type="EMBL" id="JAVIJP010000017">
    <property type="protein sequence ID" value="KAL3641057.1"/>
    <property type="molecule type" value="Genomic_DNA"/>
</dbReference>
<protein>
    <recommendedName>
        <fullName evidence="2">Bifunctional inhibitor/plant lipid transfer protein/seed storage helical domain-containing protein</fullName>
    </recommendedName>
</protein>
<dbReference type="AlphaFoldDB" id="A0ABD3DJ53"/>
<accession>A0ABD3DJ53</accession>
<proteinExistence type="predicted"/>
<keyword evidence="4" id="KW-1185">Reference proteome</keyword>
<evidence type="ECO:0000259" key="2">
    <source>
        <dbReference type="Pfam" id="PF14368"/>
    </source>
</evidence>
<dbReference type="InterPro" id="IPR016140">
    <property type="entry name" value="Bifunc_inhib/LTP/seed_store"/>
</dbReference>
<feature type="signal peptide" evidence="1">
    <location>
        <begin position="1"/>
        <end position="21"/>
    </location>
</feature>
<sequence length="128" mass="14657">MSKIIVIFSLISLSLIASANCEEVNCAKIPIENLEPCKTYLSNNATNKPSKECCKGVESWIAAPFEVVCICYKKSPNRLSFKPDEIKAAALPYECNSYEFYKYVPYPENIYRAHNNKLHQSFDFWICL</sequence>
<evidence type="ECO:0000313" key="4">
    <source>
        <dbReference type="Proteomes" id="UP001632038"/>
    </source>
</evidence>
<comment type="caution">
    <text evidence="3">The sequence shown here is derived from an EMBL/GenBank/DDBJ whole genome shotgun (WGS) entry which is preliminary data.</text>
</comment>
<dbReference type="CDD" id="cd00010">
    <property type="entry name" value="AAI_LTSS"/>
    <property type="match status" value="1"/>
</dbReference>
<dbReference type="SUPFAM" id="SSF47699">
    <property type="entry name" value="Bifunctional inhibitor/lipid-transfer protein/seed storage 2S albumin"/>
    <property type="match status" value="1"/>
</dbReference>
<name>A0ABD3DJ53_9LAMI</name>
<feature type="chain" id="PRO_5044762243" description="Bifunctional inhibitor/plant lipid transfer protein/seed storage helical domain-containing protein" evidence="1">
    <location>
        <begin position="22"/>
        <end position="128"/>
    </location>
</feature>